<dbReference type="Proteomes" id="UP000233469">
    <property type="component" value="Unassembled WGS sequence"/>
</dbReference>
<evidence type="ECO:0000313" key="3">
    <source>
        <dbReference type="Proteomes" id="UP000233469"/>
    </source>
</evidence>
<sequence length="178" mass="20739">MSTFVNGLAFLYIINIGLPLKTNRISVLTSETTCIMDIDFNGNRQRSTNNSDTNKDQTNKERFNTVATEDRLKVQSSLPIRQEEEIDSKRETLTIQQLCQNKQNARNKTNLQELQIDQLLNILKKDYLFHETNINVLRDHEINKFSKVYGITDAHSILSYNDLKIWLENNNGIIYIWS</sequence>
<reference evidence="2 3" key="1">
    <citation type="submission" date="2016-04" db="EMBL/GenBank/DDBJ databases">
        <title>Genome analyses suggest a sexual origin of heterokaryosis in a supposedly ancient asexual fungus.</title>
        <authorList>
            <person name="Ropars J."/>
            <person name="Sedzielewska K."/>
            <person name="Noel J."/>
            <person name="Charron P."/>
            <person name="Farinelli L."/>
            <person name="Marton T."/>
            <person name="Kruger M."/>
            <person name="Pelin A."/>
            <person name="Brachmann A."/>
            <person name="Corradi N."/>
        </authorList>
    </citation>
    <scope>NUCLEOTIDE SEQUENCE [LARGE SCALE GENOMIC DNA]</scope>
    <source>
        <strain evidence="2 3">C2</strain>
    </source>
</reference>
<proteinExistence type="predicted"/>
<evidence type="ECO:0000256" key="1">
    <source>
        <dbReference type="SAM" id="MobiDB-lite"/>
    </source>
</evidence>
<protein>
    <submittedName>
        <fullName evidence="2">Uncharacterized protein</fullName>
    </submittedName>
</protein>
<evidence type="ECO:0000313" key="2">
    <source>
        <dbReference type="EMBL" id="PKK74314.1"/>
    </source>
</evidence>
<comment type="caution">
    <text evidence="2">The sequence shown here is derived from an EMBL/GenBank/DDBJ whole genome shotgun (WGS) entry which is preliminary data.</text>
</comment>
<name>A0A2N1NKE1_9GLOM</name>
<dbReference type="AlphaFoldDB" id="A0A2N1NKE1"/>
<accession>A0A2N1NKE1</accession>
<feature type="compositionally biased region" description="Polar residues" evidence="1">
    <location>
        <begin position="42"/>
        <end position="52"/>
    </location>
</feature>
<dbReference type="EMBL" id="LLXL01000311">
    <property type="protein sequence ID" value="PKK74314.1"/>
    <property type="molecule type" value="Genomic_DNA"/>
</dbReference>
<dbReference type="VEuPathDB" id="FungiDB:FUN_004627"/>
<feature type="region of interest" description="Disordered" evidence="1">
    <location>
        <begin position="41"/>
        <end position="61"/>
    </location>
</feature>
<organism evidence="2 3">
    <name type="scientific">Rhizophagus irregularis</name>
    <dbReference type="NCBI Taxonomy" id="588596"/>
    <lineage>
        <taxon>Eukaryota</taxon>
        <taxon>Fungi</taxon>
        <taxon>Fungi incertae sedis</taxon>
        <taxon>Mucoromycota</taxon>
        <taxon>Glomeromycotina</taxon>
        <taxon>Glomeromycetes</taxon>
        <taxon>Glomerales</taxon>
        <taxon>Glomeraceae</taxon>
        <taxon>Rhizophagus</taxon>
    </lineage>
</organism>
<gene>
    <name evidence="2" type="ORF">RhiirC2_774898</name>
</gene>
<reference evidence="2 3" key="2">
    <citation type="submission" date="2017-10" db="EMBL/GenBank/DDBJ databases">
        <title>Extensive intraspecific genome diversity in a model arbuscular mycorrhizal fungus.</title>
        <authorList>
            <person name="Chen E.C.H."/>
            <person name="Morin E."/>
            <person name="Baudet D."/>
            <person name="Noel J."/>
            <person name="Ndikumana S."/>
            <person name="Charron P."/>
            <person name="St-Onge C."/>
            <person name="Giorgi J."/>
            <person name="Grigoriev I.V."/>
            <person name="Roux C."/>
            <person name="Martin F.M."/>
            <person name="Corradi N."/>
        </authorList>
    </citation>
    <scope>NUCLEOTIDE SEQUENCE [LARGE SCALE GENOMIC DNA]</scope>
    <source>
        <strain evidence="2 3">C2</strain>
    </source>
</reference>